<reference evidence="4" key="2">
    <citation type="submission" date="2023-05" db="EMBL/GenBank/DDBJ databases">
        <authorList>
            <consortium name="Lawrence Berkeley National Laboratory"/>
            <person name="Steindorff A."/>
            <person name="Hensen N."/>
            <person name="Bonometti L."/>
            <person name="Westerberg I."/>
            <person name="Brannstrom I.O."/>
            <person name="Guillou S."/>
            <person name="Cros-Aarteil S."/>
            <person name="Calhoun S."/>
            <person name="Haridas S."/>
            <person name="Kuo A."/>
            <person name="Mondo S."/>
            <person name="Pangilinan J."/>
            <person name="Riley R."/>
            <person name="Labutti K."/>
            <person name="Andreopoulos B."/>
            <person name="Lipzen A."/>
            <person name="Chen C."/>
            <person name="Yanf M."/>
            <person name="Daum C."/>
            <person name="Ng V."/>
            <person name="Clum A."/>
            <person name="Ohm R."/>
            <person name="Martin F."/>
            <person name="Silar P."/>
            <person name="Natvig D."/>
            <person name="Lalanne C."/>
            <person name="Gautier V."/>
            <person name="Ament-Velasquez S.L."/>
            <person name="Kruys A."/>
            <person name="Hutchinson M.I."/>
            <person name="Powell A.J."/>
            <person name="Barry K."/>
            <person name="Miller A.N."/>
            <person name="Grigoriev I.V."/>
            <person name="Debuchy R."/>
            <person name="Gladieux P."/>
            <person name="Thoren M.H."/>
            <person name="Johannesson H."/>
        </authorList>
    </citation>
    <scope>NUCLEOTIDE SEQUENCE</scope>
    <source>
        <strain evidence="4">CBS 103.79</strain>
    </source>
</reference>
<feature type="compositionally biased region" description="Polar residues" evidence="2">
    <location>
        <begin position="147"/>
        <end position="156"/>
    </location>
</feature>
<feature type="region of interest" description="Disordered" evidence="2">
    <location>
        <begin position="1141"/>
        <end position="1162"/>
    </location>
</feature>
<dbReference type="Pfam" id="PF00172">
    <property type="entry name" value="Zn_clus"/>
    <property type="match status" value="1"/>
</dbReference>
<dbReference type="GO" id="GO:0000981">
    <property type="term" value="F:DNA-binding transcription factor activity, RNA polymerase II-specific"/>
    <property type="evidence" value="ECO:0007669"/>
    <property type="project" value="InterPro"/>
</dbReference>
<feature type="region of interest" description="Disordered" evidence="2">
    <location>
        <begin position="1"/>
        <end position="223"/>
    </location>
</feature>
<dbReference type="Proteomes" id="UP001303889">
    <property type="component" value="Unassembled WGS sequence"/>
</dbReference>
<feature type="region of interest" description="Disordered" evidence="2">
    <location>
        <begin position="630"/>
        <end position="697"/>
    </location>
</feature>
<dbReference type="PROSITE" id="PS00463">
    <property type="entry name" value="ZN2_CY6_FUNGAL_1"/>
    <property type="match status" value="1"/>
</dbReference>
<feature type="compositionally biased region" description="Pro residues" evidence="2">
    <location>
        <begin position="204"/>
        <end position="214"/>
    </location>
</feature>
<dbReference type="SMART" id="SM00066">
    <property type="entry name" value="GAL4"/>
    <property type="match status" value="1"/>
</dbReference>
<proteinExistence type="predicted"/>
<comment type="caution">
    <text evidence="4">The sequence shown here is derived from an EMBL/GenBank/DDBJ whole genome shotgun (WGS) entry which is preliminary data.</text>
</comment>
<feature type="compositionally biased region" description="Low complexity" evidence="2">
    <location>
        <begin position="654"/>
        <end position="671"/>
    </location>
</feature>
<dbReference type="EMBL" id="MU855979">
    <property type="protein sequence ID" value="KAK3898210.1"/>
    <property type="molecule type" value="Genomic_DNA"/>
</dbReference>
<dbReference type="Gene3D" id="4.10.240.10">
    <property type="entry name" value="Zn(2)-C6 fungal-type DNA-binding domain"/>
    <property type="match status" value="1"/>
</dbReference>
<dbReference type="AlphaFoldDB" id="A0AAN6MCE7"/>
<dbReference type="CDD" id="cd00067">
    <property type="entry name" value="GAL4"/>
    <property type="match status" value="1"/>
</dbReference>
<protein>
    <recommendedName>
        <fullName evidence="3">Zn(2)-C6 fungal-type domain-containing protein</fullName>
    </recommendedName>
</protein>
<dbReference type="SUPFAM" id="SSF57701">
    <property type="entry name" value="Zn2/Cys6 DNA-binding domain"/>
    <property type="match status" value="1"/>
</dbReference>
<evidence type="ECO:0000256" key="1">
    <source>
        <dbReference type="ARBA" id="ARBA00023242"/>
    </source>
</evidence>
<keyword evidence="5" id="KW-1185">Reference proteome</keyword>
<dbReference type="InterPro" id="IPR001138">
    <property type="entry name" value="Zn2Cys6_DnaBD"/>
</dbReference>
<dbReference type="SUPFAM" id="SSF101447">
    <property type="entry name" value="Formin homology 2 domain (FH2 domain)"/>
    <property type="match status" value="1"/>
</dbReference>
<dbReference type="CDD" id="cd12148">
    <property type="entry name" value="fungal_TF_MHR"/>
    <property type="match status" value="1"/>
</dbReference>
<evidence type="ECO:0000313" key="4">
    <source>
        <dbReference type="EMBL" id="KAK3898210.1"/>
    </source>
</evidence>
<dbReference type="PANTHER" id="PTHR47785:SF4">
    <property type="entry name" value="ZN(II)2CYS6 TRANSCRIPTION FACTOR (EUROFUNG)"/>
    <property type="match status" value="1"/>
</dbReference>
<feature type="region of interest" description="Disordered" evidence="2">
    <location>
        <begin position="315"/>
        <end position="365"/>
    </location>
</feature>
<feature type="compositionally biased region" description="Basic and acidic residues" evidence="2">
    <location>
        <begin position="90"/>
        <end position="109"/>
    </location>
</feature>
<feature type="compositionally biased region" description="Polar residues" evidence="2">
    <location>
        <begin position="350"/>
        <end position="360"/>
    </location>
</feature>
<dbReference type="InterPro" id="IPR053181">
    <property type="entry name" value="EcdB-like_regulator"/>
</dbReference>
<evidence type="ECO:0000256" key="2">
    <source>
        <dbReference type="SAM" id="MobiDB-lite"/>
    </source>
</evidence>
<feature type="domain" description="Zn(2)-C6 fungal-type" evidence="3">
    <location>
        <begin position="245"/>
        <end position="274"/>
    </location>
</feature>
<keyword evidence="1" id="KW-0539">Nucleus</keyword>
<name>A0AAN6MCE7_9PEZI</name>
<organism evidence="4 5">
    <name type="scientific">Staphylotrichum tortipilum</name>
    <dbReference type="NCBI Taxonomy" id="2831512"/>
    <lineage>
        <taxon>Eukaryota</taxon>
        <taxon>Fungi</taxon>
        <taxon>Dikarya</taxon>
        <taxon>Ascomycota</taxon>
        <taxon>Pezizomycotina</taxon>
        <taxon>Sordariomycetes</taxon>
        <taxon>Sordariomycetidae</taxon>
        <taxon>Sordariales</taxon>
        <taxon>Chaetomiaceae</taxon>
        <taxon>Staphylotrichum</taxon>
    </lineage>
</organism>
<feature type="compositionally biased region" description="Pro residues" evidence="2">
    <location>
        <begin position="69"/>
        <end position="89"/>
    </location>
</feature>
<dbReference type="PROSITE" id="PS50048">
    <property type="entry name" value="ZN2_CY6_FUNGAL_2"/>
    <property type="match status" value="1"/>
</dbReference>
<sequence>MDQGPPDTKRPRLSTSPAWSLGGHHGVSLLHPTPSPTTAVGQLPHHPPPSTQYQQRSPLSFARPLGPGDLPPPPPPPPPPPHPAAQPPPIDDRRQHEPDRFPPMQEHRQPPHSPAHPPFPPYPPREPMIKADPADDTLPQLRRPPSTGGSVHQDTMTPVTPHSAVPPPPPHSQPYGEDRRHLSFDNGHQPPPMYNRQPSYQPQTPLPHPQPYDYPPQYASHGELPYPISVTATSGKRKAQRASQACDMCRQLKAKCDELKPCKSCKEKKLECKYREAIPKQQDRISADILDTLLAFQKTFDQRMSRLERAFRHNGTNLDLADDPPHDDDDRPESAESVPRTAEDGGSASPADTVTTQAPINSVDARTIARDMDDEKEEAPGPIVQPGKPSIPLNHTTLAAFLLKWRPIKALVRGILEAENVKYIDEFPIGQEERRGLLRIWGRGEGLESGFRGDKADKEAIRDSGAMEMIQDDVSDAGAPSPADCWGGISGSPGPVDGKAIIGVQTPDFSEAVVWKYVKSFQDNIQNMHPLILPRELNAMVKLFLDTLQQSVSRQSQSAGIAKFVVAAPSAQSETGTKRKRSPGPDGAEQPPISPKSTKPVFQRSINNAVVLLVLALGKVCLHKDRIPDVVPVSEPQHGSPLTRNGYPASPIQGSSPSHASHSHSAGLPSPKEGGDRGGPSRRSSFQGGGSSIKGGRSLKRNMDVIPGLDYFAYATDILGGQLAGTSLRHIYAYLLAGLYHGQLGRVLESYAYIKEAGYAIQVKMRPSLDRFRKLQEAMQLDQHAVTKKSDNLIVFAYWTCLQLESDIIAELPLPQSHILAYEDIMPYPNINLAEELGFDGHVLRSYLAQLYLRKSLNQIHGMLYNPEKPQPLLPTAGAPGGNIIDYIQRSLDMRFVPPEFKFSLNDPPAGDILSARLRAKYWGAQVITYRPFVRQILELNFQKTAGPDSPMPPSDFRSDVTVPVIGPDNGIPPEMIEYAVKGVRALIESTRAFHGLKEKRFIITNVFGTSHAQWGNLVTLSAVFRDPTLRGFVQEDVLKELFFRTISFFRVIAYPTSALWIDLRILEGLERELWGRPVNLDLADSMIRSSFSSARGGPPPVPLMGPVPPPVAAPSGLHSPGAHAGGAMISMSPPLASPLPVSAPATAPPEPTPLSPQAYGTHMSMLPHMHHQHPL</sequence>
<gene>
    <name evidence="4" type="ORF">C8A05DRAFT_19159</name>
</gene>
<feature type="region of interest" description="Disordered" evidence="2">
    <location>
        <begin position="570"/>
        <end position="600"/>
    </location>
</feature>
<feature type="compositionally biased region" description="Pro residues" evidence="2">
    <location>
        <begin position="111"/>
        <end position="126"/>
    </location>
</feature>
<evidence type="ECO:0000313" key="5">
    <source>
        <dbReference type="Proteomes" id="UP001303889"/>
    </source>
</evidence>
<reference evidence="4" key="1">
    <citation type="journal article" date="2023" name="Mol. Phylogenet. Evol.">
        <title>Genome-scale phylogeny and comparative genomics of the fungal order Sordariales.</title>
        <authorList>
            <person name="Hensen N."/>
            <person name="Bonometti L."/>
            <person name="Westerberg I."/>
            <person name="Brannstrom I.O."/>
            <person name="Guillou S."/>
            <person name="Cros-Aarteil S."/>
            <person name="Calhoun S."/>
            <person name="Haridas S."/>
            <person name="Kuo A."/>
            <person name="Mondo S."/>
            <person name="Pangilinan J."/>
            <person name="Riley R."/>
            <person name="LaButti K."/>
            <person name="Andreopoulos B."/>
            <person name="Lipzen A."/>
            <person name="Chen C."/>
            <person name="Yan M."/>
            <person name="Daum C."/>
            <person name="Ng V."/>
            <person name="Clum A."/>
            <person name="Steindorff A."/>
            <person name="Ohm R.A."/>
            <person name="Martin F."/>
            <person name="Silar P."/>
            <person name="Natvig D.O."/>
            <person name="Lalanne C."/>
            <person name="Gautier V."/>
            <person name="Ament-Velasquez S.L."/>
            <person name="Kruys A."/>
            <person name="Hutchinson M.I."/>
            <person name="Powell A.J."/>
            <person name="Barry K."/>
            <person name="Miller A.N."/>
            <person name="Grigoriev I.V."/>
            <person name="Debuchy R."/>
            <person name="Gladieux P."/>
            <person name="Hiltunen Thoren M."/>
            <person name="Johannesson H."/>
        </authorList>
    </citation>
    <scope>NUCLEOTIDE SEQUENCE</scope>
    <source>
        <strain evidence="4">CBS 103.79</strain>
    </source>
</reference>
<dbReference type="PANTHER" id="PTHR47785">
    <property type="entry name" value="ZN(II)2CYS6 TRANSCRIPTION FACTOR (EUROFUNG)-RELATED-RELATED"/>
    <property type="match status" value="1"/>
</dbReference>
<dbReference type="GO" id="GO:0008270">
    <property type="term" value="F:zinc ion binding"/>
    <property type="evidence" value="ECO:0007669"/>
    <property type="project" value="InterPro"/>
</dbReference>
<accession>A0AAN6MCE7</accession>
<dbReference type="InterPro" id="IPR036864">
    <property type="entry name" value="Zn2-C6_fun-type_DNA-bd_sf"/>
</dbReference>
<evidence type="ECO:0000259" key="3">
    <source>
        <dbReference type="PROSITE" id="PS50048"/>
    </source>
</evidence>